<keyword evidence="4" id="KW-0597">Phosphoprotein</keyword>
<comment type="catalytic activity">
    <reaction evidence="13">
        <text>a 1,2-diacyl-sn-glycerol + H2O = a 2-acylglycerol + a fatty acid + H(+)</text>
        <dbReference type="Rhea" id="RHEA:33275"/>
        <dbReference type="ChEBI" id="CHEBI:15377"/>
        <dbReference type="ChEBI" id="CHEBI:15378"/>
        <dbReference type="ChEBI" id="CHEBI:17389"/>
        <dbReference type="ChEBI" id="CHEBI:17815"/>
        <dbReference type="ChEBI" id="CHEBI:28868"/>
        <dbReference type="EC" id="3.1.1.116"/>
    </reaction>
    <physiologicalReaction direction="left-to-right" evidence="13">
        <dbReference type="Rhea" id="RHEA:33276"/>
    </physiologicalReaction>
</comment>
<keyword evidence="10" id="KW-1133">Transmembrane helix</keyword>
<dbReference type="GO" id="GO:0019369">
    <property type="term" value="P:arachidonate metabolic process"/>
    <property type="evidence" value="ECO:0007669"/>
    <property type="project" value="TreeGrafter"/>
</dbReference>
<feature type="compositionally biased region" description="Basic and acidic residues" evidence="15">
    <location>
        <begin position="549"/>
        <end position="565"/>
    </location>
</feature>
<keyword evidence="9" id="KW-0442">Lipid degradation</keyword>
<evidence type="ECO:0000256" key="5">
    <source>
        <dbReference type="ARBA" id="ARBA00022692"/>
    </source>
</evidence>
<dbReference type="GO" id="GO:0005886">
    <property type="term" value="C:plasma membrane"/>
    <property type="evidence" value="ECO:0007669"/>
    <property type="project" value="UniProtKB-SubCell"/>
</dbReference>
<comment type="caution">
    <text evidence="17">The sequence shown here is derived from an EMBL/GenBank/DDBJ whole genome shotgun (WGS) entry which is preliminary data.</text>
</comment>
<dbReference type="CDD" id="cd00519">
    <property type="entry name" value="Lipase_3"/>
    <property type="match status" value="1"/>
</dbReference>
<reference evidence="17" key="1">
    <citation type="journal article" date="2023" name="Mol. Phylogenet. Evol.">
        <title>Genome-scale phylogeny and comparative genomics of the fungal order Sordariales.</title>
        <authorList>
            <person name="Hensen N."/>
            <person name="Bonometti L."/>
            <person name="Westerberg I."/>
            <person name="Brannstrom I.O."/>
            <person name="Guillou S."/>
            <person name="Cros-Aarteil S."/>
            <person name="Calhoun S."/>
            <person name="Haridas S."/>
            <person name="Kuo A."/>
            <person name="Mondo S."/>
            <person name="Pangilinan J."/>
            <person name="Riley R."/>
            <person name="LaButti K."/>
            <person name="Andreopoulos B."/>
            <person name="Lipzen A."/>
            <person name="Chen C."/>
            <person name="Yan M."/>
            <person name="Daum C."/>
            <person name="Ng V."/>
            <person name="Clum A."/>
            <person name="Steindorff A."/>
            <person name="Ohm R.A."/>
            <person name="Martin F."/>
            <person name="Silar P."/>
            <person name="Natvig D.O."/>
            <person name="Lalanne C."/>
            <person name="Gautier V."/>
            <person name="Ament-Velasquez S.L."/>
            <person name="Kruys A."/>
            <person name="Hutchinson M.I."/>
            <person name="Powell A.J."/>
            <person name="Barry K."/>
            <person name="Miller A.N."/>
            <person name="Grigoriev I.V."/>
            <person name="Debuchy R."/>
            <person name="Gladieux P."/>
            <person name="Hiltunen Thoren M."/>
            <person name="Johannesson H."/>
        </authorList>
    </citation>
    <scope>NUCLEOTIDE SEQUENCE</scope>
    <source>
        <strain evidence="17">CBS 103.79</strain>
    </source>
</reference>
<accession>A0AAN6MJX7</accession>
<dbReference type="InterPro" id="IPR029058">
    <property type="entry name" value="AB_hydrolase_fold"/>
</dbReference>
<dbReference type="GO" id="GO:0046340">
    <property type="term" value="P:diacylglycerol catabolic process"/>
    <property type="evidence" value="ECO:0007669"/>
    <property type="project" value="TreeGrafter"/>
</dbReference>
<gene>
    <name evidence="17" type="ORF">C8A05DRAFT_44499</name>
</gene>
<dbReference type="AlphaFoldDB" id="A0AAN6MJX7"/>
<protein>
    <recommendedName>
        <fullName evidence="14">sn-1-specific diacylglycerol lipase</fullName>
        <ecNumber evidence="14">3.1.1.116</ecNumber>
    </recommendedName>
</protein>
<dbReference type="PANTHER" id="PTHR45792:SF7">
    <property type="entry name" value="PUTATIVE (AFU_ORTHOLOGUE AFUA_6G02710)-RELATED"/>
    <property type="match status" value="1"/>
</dbReference>
<keyword evidence="6" id="KW-0479">Metal-binding</keyword>
<dbReference type="Pfam" id="PF01764">
    <property type="entry name" value="Lipase_3"/>
    <property type="match status" value="1"/>
</dbReference>
<evidence type="ECO:0000256" key="6">
    <source>
        <dbReference type="ARBA" id="ARBA00022723"/>
    </source>
</evidence>
<proteinExistence type="predicted"/>
<keyword evidence="18" id="KW-1185">Reference proteome</keyword>
<evidence type="ECO:0000256" key="15">
    <source>
        <dbReference type="SAM" id="MobiDB-lite"/>
    </source>
</evidence>
<evidence type="ECO:0000256" key="14">
    <source>
        <dbReference type="ARBA" id="ARBA00026104"/>
    </source>
</evidence>
<keyword evidence="8" id="KW-0106">Calcium</keyword>
<keyword evidence="3" id="KW-1003">Cell membrane</keyword>
<evidence type="ECO:0000256" key="12">
    <source>
        <dbReference type="ARBA" id="ARBA00023136"/>
    </source>
</evidence>
<evidence type="ECO:0000256" key="10">
    <source>
        <dbReference type="ARBA" id="ARBA00022989"/>
    </source>
</evidence>
<dbReference type="SUPFAM" id="SSF53474">
    <property type="entry name" value="alpha/beta-Hydrolases"/>
    <property type="match status" value="1"/>
</dbReference>
<evidence type="ECO:0000313" key="17">
    <source>
        <dbReference type="EMBL" id="KAK3901974.1"/>
    </source>
</evidence>
<evidence type="ECO:0000256" key="13">
    <source>
        <dbReference type="ARBA" id="ARBA00024531"/>
    </source>
</evidence>
<feature type="domain" description="Fungal lipase-type" evidence="16">
    <location>
        <begin position="759"/>
        <end position="866"/>
    </location>
</feature>
<dbReference type="InterPro" id="IPR052214">
    <property type="entry name" value="DAG_Lipase-Related"/>
</dbReference>
<evidence type="ECO:0000256" key="9">
    <source>
        <dbReference type="ARBA" id="ARBA00022963"/>
    </source>
</evidence>
<dbReference type="GO" id="GO:0046872">
    <property type="term" value="F:metal ion binding"/>
    <property type="evidence" value="ECO:0007669"/>
    <property type="project" value="UniProtKB-KW"/>
</dbReference>
<evidence type="ECO:0000256" key="1">
    <source>
        <dbReference type="ARBA" id="ARBA00001913"/>
    </source>
</evidence>
<evidence type="ECO:0000259" key="16">
    <source>
        <dbReference type="Pfam" id="PF01764"/>
    </source>
</evidence>
<dbReference type="EMBL" id="MU855541">
    <property type="protein sequence ID" value="KAK3901974.1"/>
    <property type="molecule type" value="Genomic_DNA"/>
</dbReference>
<feature type="compositionally biased region" description="Basic and acidic residues" evidence="15">
    <location>
        <begin position="375"/>
        <end position="384"/>
    </location>
</feature>
<keyword evidence="12" id="KW-0472">Membrane</keyword>
<keyword evidence="11" id="KW-0443">Lipid metabolism</keyword>
<evidence type="ECO:0000256" key="8">
    <source>
        <dbReference type="ARBA" id="ARBA00022837"/>
    </source>
</evidence>
<dbReference type="EC" id="3.1.1.116" evidence="14"/>
<evidence type="ECO:0000313" key="18">
    <source>
        <dbReference type="Proteomes" id="UP001303889"/>
    </source>
</evidence>
<feature type="compositionally biased region" description="Low complexity" evidence="15">
    <location>
        <begin position="429"/>
        <end position="454"/>
    </location>
</feature>
<evidence type="ECO:0000256" key="4">
    <source>
        <dbReference type="ARBA" id="ARBA00022553"/>
    </source>
</evidence>
<feature type="region of interest" description="Disordered" evidence="15">
    <location>
        <begin position="1"/>
        <end position="39"/>
    </location>
</feature>
<comment type="subcellular location">
    <subcellularLocation>
        <location evidence="2">Cell membrane</location>
        <topology evidence="2">Multi-pass membrane protein</topology>
    </subcellularLocation>
</comment>
<comment type="cofactor">
    <cofactor evidence="1">
        <name>Ca(2+)</name>
        <dbReference type="ChEBI" id="CHEBI:29108"/>
    </cofactor>
</comment>
<dbReference type="PANTHER" id="PTHR45792">
    <property type="entry name" value="DIACYLGLYCEROL LIPASE HOMOLOG-RELATED"/>
    <property type="match status" value="1"/>
</dbReference>
<reference evidence="17" key="2">
    <citation type="submission" date="2023-05" db="EMBL/GenBank/DDBJ databases">
        <authorList>
            <consortium name="Lawrence Berkeley National Laboratory"/>
            <person name="Steindorff A."/>
            <person name="Hensen N."/>
            <person name="Bonometti L."/>
            <person name="Westerberg I."/>
            <person name="Brannstrom I.O."/>
            <person name="Guillou S."/>
            <person name="Cros-Aarteil S."/>
            <person name="Calhoun S."/>
            <person name="Haridas S."/>
            <person name="Kuo A."/>
            <person name="Mondo S."/>
            <person name="Pangilinan J."/>
            <person name="Riley R."/>
            <person name="Labutti K."/>
            <person name="Andreopoulos B."/>
            <person name="Lipzen A."/>
            <person name="Chen C."/>
            <person name="Yanf M."/>
            <person name="Daum C."/>
            <person name="Ng V."/>
            <person name="Clum A."/>
            <person name="Ohm R."/>
            <person name="Martin F."/>
            <person name="Silar P."/>
            <person name="Natvig D."/>
            <person name="Lalanne C."/>
            <person name="Gautier V."/>
            <person name="Ament-Velasquez S.L."/>
            <person name="Kruys A."/>
            <person name="Hutchinson M.I."/>
            <person name="Powell A.J."/>
            <person name="Barry K."/>
            <person name="Miller A.N."/>
            <person name="Grigoriev I.V."/>
            <person name="Debuchy R."/>
            <person name="Gladieux P."/>
            <person name="Thoren M.H."/>
            <person name="Johannesson H."/>
        </authorList>
    </citation>
    <scope>NUCLEOTIDE SEQUENCE</scope>
    <source>
        <strain evidence="17">CBS 103.79</strain>
    </source>
</reference>
<evidence type="ECO:0000256" key="7">
    <source>
        <dbReference type="ARBA" id="ARBA00022801"/>
    </source>
</evidence>
<name>A0AAN6MJX7_9PEZI</name>
<evidence type="ECO:0000256" key="2">
    <source>
        <dbReference type="ARBA" id="ARBA00004651"/>
    </source>
</evidence>
<keyword evidence="7" id="KW-0378">Hydrolase</keyword>
<dbReference type="Gene3D" id="3.40.50.1820">
    <property type="entry name" value="alpha/beta hydrolase"/>
    <property type="match status" value="1"/>
</dbReference>
<keyword evidence="5" id="KW-0812">Transmembrane</keyword>
<sequence length="1098" mass="117186">MTLTRDIDDNDTPPAPTLTFDQAPASPPPAHHASSSGSPLLPAPVAHLVSLATQSTGLAVRIGTAVGGYGLDVVRVTTLSTLQLSRAVLDGVLTRVAKDTALRTHPRLDKDQAEAGLERTIEKLHATMDQAVLWAAAGFHLTSASLSALSDTSQLLLATVDQLFGSTDSSRAVMSIITMVRREFSNPAMGGHGETVGVAELVLALCTLAYLQRSCRAKLAEESRAFGVEEVVWDVVVLKDGVRADIVEASHHPPGQPMTALQHLDHLPTRQLGYEIAKSLPDNAKVSISREIAISETIRVNIIGDEHQFTVEPPPGVELIEETRDTYQGQGAEVASSQLVFQHARRHERIMSFETGEGQDTGRVLGYLEGLDPRAPEGRIHVDSEPPFLPPATSSQLVVSSAPHDLPTPVTSSSTLLIESGDNVVAEPSRALESVSSSSETEIRPSRVSRPSSSANRKRSTSRFAPKGGFRSVLKRSISVLHKEDSPPGAAAGKMKQALATSLTTKNPRPPRSAWGRTGASPVSPKLKPEALAMTPSHLPSSAGYLSVHESRRQSEVSPDERHSLITTDDHHQIASFTENTGSILSENVRSETLLSHTPAAARTHPHHRPRPPTPSIYTLAVSKSVTSLISYHTTPCRPTSPSRGAIPAQLRQTGLLPGAFPRASFLSNLARYMRFASAAYGSSFLQVMGISRARPPPTTEDIHTELRYFAHHTGSSPESILLSSFVDPAGGSDSSGAINVGLPLVHYISLDHEAKAVVLTCRGTLGFEDVLADVACEYDTLVWQGRGYKVHKGVHASAKRILYGDDGRVLGTLRAALEVFGEYGVVLAGHSLGGAVTALLGVMLAEPNTNPYSPNCTPFVTSSNPLNTPNQDPPLPHQRELLSLPPNRPIHVYAYGPPPTLSPSLRRATRGLITTVVHGADVVPHLSLGVVHDMQGVALAVKGESVGVKREGVRRVLGSVLGGVAGRGKGGDMDGGGDGRRDDNEDWSFAKLKILRVSMLAEKLVPPGEVFVVERTAVLRREAFVGARGGSASRFGGAVPAGVEEHLGRPAHRVVVKYVRDVERRFGEVRFAGGMLTDHNPGLYEAALERLVVGVGV</sequence>
<dbReference type="GO" id="GO:0016298">
    <property type="term" value="F:lipase activity"/>
    <property type="evidence" value="ECO:0007669"/>
    <property type="project" value="TreeGrafter"/>
</dbReference>
<feature type="region of interest" description="Disordered" evidence="15">
    <location>
        <begin position="375"/>
        <end position="414"/>
    </location>
</feature>
<evidence type="ECO:0000256" key="11">
    <source>
        <dbReference type="ARBA" id="ARBA00023098"/>
    </source>
</evidence>
<dbReference type="Proteomes" id="UP001303889">
    <property type="component" value="Unassembled WGS sequence"/>
</dbReference>
<dbReference type="InterPro" id="IPR002921">
    <property type="entry name" value="Fungal_lipase-type"/>
</dbReference>
<organism evidence="17 18">
    <name type="scientific">Staphylotrichum tortipilum</name>
    <dbReference type="NCBI Taxonomy" id="2831512"/>
    <lineage>
        <taxon>Eukaryota</taxon>
        <taxon>Fungi</taxon>
        <taxon>Dikarya</taxon>
        <taxon>Ascomycota</taxon>
        <taxon>Pezizomycotina</taxon>
        <taxon>Sordariomycetes</taxon>
        <taxon>Sordariomycetidae</taxon>
        <taxon>Sordariales</taxon>
        <taxon>Chaetomiaceae</taxon>
        <taxon>Staphylotrichum</taxon>
    </lineage>
</organism>
<feature type="region of interest" description="Disordered" evidence="15">
    <location>
        <begin position="428"/>
        <end position="469"/>
    </location>
</feature>
<evidence type="ECO:0000256" key="3">
    <source>
        <dbReference type="ARBA" id="ARBA00022475"/>
    </source>
</evidence>
<feature type="region of interest" description="Disordered" evidence="15">
    <location>
        <begin position="481"/>
        <end position="565"/>
    </location>
</feature>